<dbReference type="InterPro" id="IPR042322">
    <property type="entry name" value="Pbn1"/>
</dbReference>
<dbReference type="PANTHER" id="PTHR28533">
    <property type="entry name" value="PROTEIN PBN1"/>
    <property type="match status" value="1"/>
</dbReference>
<protein>
    <recommendedName>
        <fullName evidence="4 11">Protein PBN1</fullName>
    </recommendedName>
</protein>
<proteinExistence type="inferred from homology"/>
<evidence type="ECO:0000256" key="9">
    <source>
        <dbReference type="ARBA" id="ARBA00023136"/>
    </source>
</evidence>
<dbReference type="EMBL" id="JACBAF010002115">
    <property type="protein sequence ID" value="KAF7167307.1"/>
    <property type="molecule type" value="Genomic_DNA"/>
</dbReference>
<dbReference type="GO" id="GO:0006506">
    <property type="term" value="P:GPI anchor biosynthetic process"/>
    <property type="evidence" value="ECO:0007669"/>
    <property type="project" value="UniProtKB-UniPathway"/>
</dbReference>
<keyword evidence="14" id="KW-1185">Reference proteome</keyword>
<evidence type="ECO:0000256" key="3">
    <source>
        <dbReference type="ARBA" id="ARBA00010345"/>
    </source>
</evidence>
<dbReference type="AlphaFoldDB" id="A0A8H6UUE6"/>
<gene>
    <name evidence="12" type="ORF">CNMCM5793_002808</name>
    <name evidence="13" type="ORF">CNMCM6106_002910</name>
</gene>
<comment type="pathway">
    <text evidence="2 11">Glycolipid biosynthesis; glycosylphosphatidylinositol-anchor biosynthesis.</text>
</comment>
<dbReference type="GO" id="GO:0005789">
    <property type="term" value="C:endoplasmic reticulum membrane"/>
    <property type="evidence" value="ECO:0007669"/>
    <property type="project" value="UniProtKB-SubCell"/>
</dbReference>
<keyword evidence="7 11" id="KW-0256">Endoplasmic reticulum</keyword>
<comment type="caution">
    <text evidence="13">The sequence shown here is derived from an EMBL/GenBank/DDBJ whole genome shotgun (WGS) entry which is preliminary data.</text>
</comment>
<dbReference type="Proteomes" id="UP000630445">
    <property type="component" value="Unassembled WGS sequence"/>
</dbReference>
<dbReference type="SMART" id="SM00780">
    <property type="entry name" value="PIG-X"/>
    <property type="match status" value="1"/>
</dbReference>
<dbReference type="GO" id="GO:1990529">
    <property type="term" value="C:glycosylphosphatidylinositol-mannosyltransferase I complex"/>
    <property type="evidence" value="ECO:0007669"/>
    <property type="project" value="TreeGrafter"/>
</dbReference>
<dbReference type="InterPro" id="IPR013233">
    <property type="entry name" value="PIG-X/PBN1"/>
</dbReference>
<evidence type="ECO:0000256" key="2">
    <source>
        <dbReference type="ARBA" id="ARBA00004687"/>
    </source>
</evidence>
<evidence type="ECO:0000313" key="13">
    <source>
        <dbReference type="EMBL" id="KAF7167307.1"/>
    </source>
</evidence>
<comment type="function">
    <text evidence="11">Required for proper folding and/or the stability of a subset of proteins in the endoplasmic reticulum. Component of glycosylphosphatidylinositol-mannosyltransferase 1 which transfers the first of the 4 mannoses in the GPI-anchor precursors during GPI-anchor biosynthesis. Probably acts by stabilizing the mannosyltransferase GPI14.</text>
</comment>
<evidence type="ECO:0000256" key="1">
    <source>
        <dbReference type="ARBA" id="ARBA00004643"/>
    </source>
</evidence>
<evidence type="ECO:0000256" key="5">
    <source>
        <dbReference type="ARBA" id="ARBA00022502"/>
    </source>
</evidence>
<name>A0A8H6UUE6_9EURO</name>
<dbReference type="OrthoDB" id="5546453at2759"/>
<comment type="subcellular location">
    <subcellularLocation>
        <location evidence="11">Endoplasmic reticulum membrane</location>
        <topology evidence="11">Single-pass membrane protein</topology>
    </subcellularLocation>
    <subcellularLocation>
        <location evidence="1">Endoplasmic reticulum membrane</location>
        <topology evidence="1">Single-pass type III membrane protein</topology>
    </subcellularLocation>
</comment>
<sequence length="524" mass="58381">MRRRITFVQRPETPFDHEQAVLTSDALSITHLDGAREERATFSFEELPSEVWKVLKSSHELHIRWATERPYEIGAPFSSRISPGLHVYYTPGESGETGKGLCSLLKRVFDESLECDSLRSFTQPPIHSKRFATTAAFQYYSQLPSLQNLVAFIQHKFCDRSDEECSRHAASILSADSVDVNYDSISHALTVSGYWSKSPGQGWTEQIKKHPAGTHLVEVGLLGVESAIEPEELKMGGLLGVVGQDEKLKPTLFSFPSRHHPLPADATYTISFPAPTGLHPTLTISMPLASLQRPPAPADATCALHTYLTLPSWIFGDKYQLSTTDPLFINSHNLAALRAVAGETDLEAPDWFVSRWGSNWLLELATPSDSNNSPEEWNVTIPLHLRYLHPSESGYRSAGVPWPIVFWACTAEDGTKMGINPFDRVNLGWEGLFGPRTMFYQLHPSPPEGKDQLVEELEVPVLRLREDGGLFFRSKTIELGTVVVVALGLLWVLWKLGLVARTAGTRTRTGTRAQKRKDKQGKAE</sequence>
<evidence type="ECO:0000256" key="6">
    <source>
        <dbReference type="ARBA" id="ARBA00022692"/>
    </source>
</evidence>
<evidence type="ECO:0000256" key="4">
    <source>
        <dbReference type="ARBA" id="ARBA00020410"/>
    </source>
</evidence>
<dbReference type="Proteomes" id="UP000662466">
    <property type="component" value="Unassembled WGS sequence"/>
</dbReference>
<keyword evidence="5 11" id="KW-0337">GPI-anchor biosynthesis</keyword>
<dbReference type="GO" id="GO:0000030">
    <property type="term" value="F:mannosyltransferase activity"/>
    <property type="evidence" value="ECO:0007669"/>
    <property type="project" value="TreeGrafter"/>
</dbReference>
<evidence type="ECO:0000256" key="10">
    <source>
        <dbReference type="ARBA" id="ARBA00023180"/>
    </source>
</evidence>
<dbReference type="PANTHER" id="PTHR28533:SF1">
    <property type="entry name" value="PROTEIN PBN1"/>
    <property type="match status" value="1"/>
</dbReference>
<keyword evidence="6 11" id="KW-0812">Transmembrane</keyword>
<accession>A0A8H6UUE6</accession>
<dbReference type="Pfam" id="PF08320">
    <property type="entry name" value="PIG-X"/>
    <property type="match status" value="1"/>
</dbReference>
<evidence type="ECO:0000256" key="7">
    <source>
        <dbReference type="ARBA" id="ARBA00022824"/>
    </source>
</evidence>
<feature type="transmembrane region" description="Helical" evidence="11">
    <location>
        <begin position="479"/>
        <end position="498"/>
    </location>
</feature>
<keyword evidence="8 11" id="KW-1133">Transmembrane helix</keyword>
<evidence type="ECO:0000313" key="12">
    <source>
        <dbReference type="EMBL" id="KAF7128266.1"/>
    </source>
</evidence>
<evidence type="ECO:0000256" key="8">
    <source>
        <dbReference type="ARBA" id="ARBA00022989"/>
    </source>
</evidence>
<keyword evidence="10" id="KW-0325">Glycoprotein</keyword>
<evidence type="ECO:0000313" key="15">
    <source>
        <dbReference type="Proteomes" id="UP000662466"/>
    </source>
</evidence>
<keyword evidence="9 11" id="KW-0472">Membrane</keyword>
<evidence type="ECO:0000256" key="11">
    <source>
        <dbReference type="RuleBase" id="RU366056"/>
    </source>
</evidence>
<dbReference type="EMBL" id="JACBAD010001936">
    <property type="protein sequence ID" value="KAF7128266.1"/>
    <property type="molecule type" value="Genomic_DNA"/>
</dbReference>
<evidence type="ECO:0000313" key="14">
    <source>
        <dbReference type="Proteomes" id="UP000630445"/>
    </source>
</evidence>
<reference evidence="13" key="1">
    <citation type="submission" date="2020-06" db="EMBL/GenBank/DDBJ databases">
        <title>Draft genome sequences of strains closely related to Aspergillus parafelis and Aspergillus hiratsukae.</title>
        <authorList>
            <person name="Dos Santos R.A.C."/>
            <person name="Rivero-Menendez O."/>
            <person name="Steenwyk J.L."/>
            <person name="Mead M.E."/>
            <person name="Goldman G.H."/>
            <person name="Alastruey-Izquierdo A."/>
            <person name="Rokas A."/>
        </authorList>
    </citation>
    <scope>NUCLEOTIDE SEQUENCE</scope>
    <source>
        <strain evidence="12">CNM-CM5793</strain>
        <strain evidence="13">CNM-CM6106</strain>
    </source>
</reference>
<organism evidence="13 15">
    <name type="scientific">Aspergillus hiratsukae</name>
    <dbReference type="NCBI Taxonomy" id="1194566"/>
    <lineage>
        <taxon>Eukaryota</taxon>
        <taxon>Fungi</taxon>
        <taxon>Dikarya</taxon>
        <taxon>Ascomycota</taxon>
        <taxon>Pezizomycotina</taxon>
        <taxon>Eurotiomycetes</taxon>
        <taxon>Eurotiomycetidae</taxon>
        <taxon>Eurotiales</taxon>
        <taxon>Aspergillaceae</taxon>
        <taxon>Aspergillus</taxon>
        <taxon>Aspergillus subgen. Fumigati</taxon>
    </lineage>
</organism>
<comment type="similarity">
    <text evidence="3 11">Belongs to the PIGX family.</text>
</comment>
<dbReference type="UniPathway" id="UPA00196"/>